<evidence type="ECO:0000313" key="2">
    <source>
        <dbReference type="Proteomes" id="UP000482960"/>
    </source>
</evidence>
<comment type="caution">
    <text evidence="1">The sequence shown here is derived from an EMBL/GenBank/DDBJ whole genome shotgun (WGS) entry which is preliminary data.</text>
</comment>
<keyword evidence="2" id="KW-1185">Reference proteome</keyword>
<gene>
    <name evidence="1" type="ORF">Prum_063100</name>
</gene>
<protein>
    <submittedName>
        <fullName evidence="1">Uncharacterized protein</fullName>
    </submittedName>
</protein>
<accession>A0A6V8LCE9</accession>
<dbReference type="Proteomes" id="UP000482960">
    <property type="component" value="Unassembled WGS sequence"/>
</dbReference>
<dbReference type="EMBL" id="BLPG01000001">
    <property type="protein sequence ID" value="GFJ92668.1"/>
    <property type="molecule type" value="Genomic_DNA"/>
</dbReference>
<dbReference type="AlphaFoldDB" id="A0A6V8LCE9"/>
<sequence length="208" mass="21730">MKGAIVGLDPFNPLASVIIFQYNPDTLSRTLNARTTSTPWQQSNPTQALRLAGPPTETIRMEIELDAADQLAEGDGIAEAVGVTPALAAIEMLLYPKTALIVANKVLAAAGVIEVIAPEAPMVLLVFGPTRVLPVRLTELSITEQLFGPSLNPIQAKVSLNVRVLNYDDLGLATVGGGLFLAYQISREVMATISSVGGVVDAVAGIGG</sequence>
<name>A0A6V8LCE9_9ACTN</name>
<reference evidence="1 2" key="2">
    <citation type="submission" date="2020-03" db="EMBL/GenBank/DDBJ databases">
        <authorList>
            <person name="Ichikawa N."/>
            <person name="Kimura A."/>
            <person name="Kitahashi Y."/>
            <person name="Uohara A."/>
        </authorList>
    </citation>
    <scope>NUCLEOTIDE SEQUENCE [LARGE SCALE GENOMIC DNA]</scope>
    <source>
        <strain evidence="1 2">NBRC 108638</strain>
    </source>
</reference>
<evidence type="ECO:0000313" key="1">
    <source>
        <dbReference type="EMBL" id="GFJ92668.1"/>
    </source>
</evidence>
<reference evidence="1 2" key="1">
    <citation type="submission" date="2020-03" db="EMBL/GenBank/DDBJ databases">
        <title>Whole genome shotgun sequence of Phytohabitans rumicis NBRC 108638.</title>
        <authorList>
            <person name="Komaki H."/>
            <person name="Tamura T."/>
        </authorList>
    </citation>
    <scope>NUCLEOTIDE SEQUENCE [LARGE SCALE GENOMIC DNA]</scope>
    <source>
        <strain evidence="1 2">NBRC 108638</strain>
    </source>
</reference>
<proteinExistence type="predicted"/>
<organism evidence="1 2">
    <name type="scientific">Phytohabitans rumicis</name>
    <dbReference type="NCBI Taxonomy" id="1076125"/>
    <lineage>
        <taxon>Bacteria</taxon>
        <taxon>Bacillati</taxon>
        <taxon>Actinomycetota</taxon>
        <taxon>Actinomycetes</taxon>
        <taxon>Micromonosporales</taxon>
        <taxon>Micromonosporaceae</taxon>
    </lineage>
</organism>
<dbReference type="RefSeq" id="WP_173079493.1">
    <property type="nucleotide sequence ID" value="NZ_BAABJB010000011.1"/>
</dbReference>